<organism evidence="2 3">
    <name type="scientific">Flavivirga aquatica</name>
    <dbReference type="NCBI Taxonomy" id="1849968"/>
    <lineage>
        <taxon>Bacteria</taxon>
        <taxon>Pseudomonadati</taxon>
        <taxon>Bacteroidota</taxon>
        <taxon>Flavobacteriia</taxon>
        <taxon>Flavobacteriales</taxon>
        <taxon>Flavobacteriaceae</taxon>
        <taxon>Flavivirga</taxon>
    </lineage>
</organism>
<feature type="transmembrane region" description="Helical" evidence="1">
    <location>
        <begin position="84"/>
        <end position="104"/>
    </location>
</feature>
<name>A0A1E5T8H0_9FLAO</name>
<keyword evidence="1" id="KW-1133">Transmembrane helix</keyword>
<gene>
    <name evidence="2" type="ORF">A8C32_17045</name>
</gene>
<feature type="transmembrane region" description="Helical" evidence="1">
    <location>
        <begin position="138"/>
        <end position="156"/>
    </location>
</feature>
<accession>A0A1E5T8H0</accession>
<evidence type="ECO:0000313" key="2">
    <source>
        <dbReference type="EMBL" id="OEK07685.1"/>
    </source>
</evidence>
<sequence>MDLKYCPACKNDNNSKVDFCIKCDFPLTGTEKDKSIRIGKFIGKKGIIFDADNSLEKSRKLLYYAAAFFILGIIINFSSLTNNILALGFNISIAMVILTCGILIKKAPLVFLLIPLILLLSIYGLNYMYDPTSLPRGIFFKLLIIGSLIYSIYNYLASEKFKKKYNY</sequence>
<dbReference type="STRING" id="1849968.A8C32_17045"/>
<dbReference type="RefSeq" id="WP_069830629.1">
    <property type="nucleotide sequence ID" value="NZ_MDJD01000046.1"/>
</dbReference>
<dbReference type="AlphaFoldDB" id="A0A1E5T8H0"/>
<feature type="transmembrane region" description="Helical" evidence="1">
    <location>
        <begin position="109"/>
        <end position="126"/>
    </location>
</feature>
<reference evidence="2 3" key="1">
    <citation type="submission" date="2016-05" db="EMBL/GenBank/DDBJ databases">
        <title>Draft Genome Sequence of Algibacter sp. Strain SK-16 Isolated from the Surface Water of Aburatsubo Inlet.</title>
        <authorList>
            <person name="Wong S.-K."/>
            <person name="Yoshizawa S."/>
            <person name="Nakajima Y."/>
            <person name="Ogura Y."/>
            <person name="Tetsuya H."/>
            <person name="Hamasaki K."/>
        </authorList>
    </citation>
    <scope>NUCLEOTIDE SEQUENCE [LARGE SCALE GENOMIC DNA]</scope>
    <source>
        <strain evidence="2 3">SK-16</strain>
    </source>
</reference>
<dbReference type="Proteomes" id="UP000095713">
    <property type="component" value="Unassembled WGS sequence"/>
</dbReference>
<proteinExistence type="predicted"/>
<dbReference type="EMBL" id="MDJD01000046">
    <property type="protein sequence ID" value="OEK07685.1"/>
    <property type="molecule type" value="Genomic_DNA"/>
</dbReference>
<evidence type="ECO:0000256" key="1">
    <source>
        <dbReference type="SAM" id="Phobius"/>
    </source>
</evidence>
<keyword evidence="3" id="KW-1185">Reference proteome</keyword>
<evidence type="ECO:0000313" key="3">
    <source>
        <dbReference type="Proteomes" id="UP000095713"/>
    </source>
</evidence>
<keyword evidence="1" id="KW-0812">Transmembrane</keyword>
<feature type="transmembrane region" description="Helical" evidence="1">
    <location>
        <begin position="61"/>
        <end position="78"/>
    </location>
</feature>
<dbReference type="OrthoDB" id="1448908at2"/>
<protein>
    <submittedName>
        <fullName evidence="2">Uncharacterized protein</fullName>
    </submittedName>
</protein>
<comment type="caution">
    <text evidence="2">The sequence shown here is derived from an EMBL/GenBank/DDBJ whole genome shotgun (WGS) entry which is preliminary data.</text>
</comment>
<keyword evidence="1" id="KW-0472">Membrane</keyword>